<dbReference type="EMBL" id="PEBX01000008">
    <property type="protein sequence ID" value="PTQ57345.1"/>
    <property type="molecule type" value="Genomic_DNA"/>
</dbReference>
<dbReference type="PANTHER" id="PTHR43067:SF3">
    <property type="entry name" value="MALTOSE ABC TRANSPORTER, ATP-BINDING PROTEIN"/>
    <property type="match status" value="1"/>
</dbReference>
<comment type="similarity">
    <text evidence="1">Belongs to the ABC transporter superfamily.</text>
</comment>
<evidence type="ECO:0000313" key="7">
    <source>
        <dbReference type="Proteomes" id="UP000244338"/>
    </source>
</evidence>
<gene>
    <name evidence="6" type="ORF">BSOLF_1661</name>
</gene>
<dbReference type="InterPro" id="IPR013563">
    <property type="entry name" value="Oligopep_ABC_C"/>
</dbReference>
<sequence length="81" mass="9051">MMADEIAVMYAGKIAERVRTAELLDHVAHPYALGLFKSTPTLKIKQRLYSIPGQSPDLKRHKVQGSPFALRCTKKPKVCEA</sequence>
<comment type="caution">
    <text evidence="6">The sequence shown here is derived from an EMBL/GenBank/DDBJ whole genome shotgun (WGS) entry which is preliminary data.</text>
</comment>
<evidence type="ECO:0000259" key="5">
    <source>
        <dbReference type="Pfam" id="PF08352"/>
    </source>
</evidence>
<dbReference type="AlphaFoldDB" id="A0A2R6Y3X7"/>
<evidence type="ECO:0000256" key="3">
    <source>
        <dbReference type="ARBA" id="ARBA00022741"/>
    </source>
</evidence>
<dbReference type="GO" id="GO:0005524">
    <property type="term" value="F:ATP binding"/>
    <property type="evidence" value="ECO:0007669"/>
    <property type="project" value="UniProtKB-KW"/>
</dbReference>
<keyword evidence="4 6" id="KW-0067">ATP-binding</keyword>
<evidence type="ECO:0000256" key="4">
    <source>
        <dbReference type="ARBA" id="ARBA00022840"/>
    </source>
</evidence>
<evidence type="ECO:0000256" key="1">
    <source>
        <dbReference type="ARBA" id="ARBA00005417"/>
    </source>
</evidence>
<reference evidence="7" key="1">
    <citation type="journal article" date="2018" name="Sci. Rep.">
        <title>Lignite coal burning seam in the remote Altai Mountains harbors a hydrogen-driven thermophilic microbial community.</title>
        <authorList>
            <person name="Kadnikov V.V."/>
            <person name="Mardanov A.V."/>
            <person name="Ivasenko D.A."/>
            <person name="Antsiferov D.V."/>
            <person name="Beletsky A.V."/>
            <person name="Karnachuk O.V."/>
            <person name="Ravin N.V."/>
        </authorList>
    </citation>
    <scope>NUCLEOTIDE SEQUENCE [LARGE SCALE GENOMIC DNA]</scope>
</reference>
<dbReference type="Proteomes" id="UP000244338">
    <property type="component" value="Unassembled WGS sequence"/>
</dbReference>
<dbReference type="Pfam" id="PF08352">
    <property type="entry name" value="oligo_HPY"/>
    <property type="match status" value="1"/>
</dbReference>
<name>A0A2R6Y3X7_9BACL</name>
<evidence type="ECO:0000313" key="6">
    <source>
        <dbReference type="EMBL" id="PTQ57345.1"/>
    </source>
</evidence>
<dbReference type="NCBIfam" id="TIGR01727">
    <property type="entry name" value="oligo_HPY"/>
    <property type="match status" value="1"/>
</dbReference>
<evidence type="ECO:0000256" key="2">
    <source>
        <dbReference type="ARBA" id="ARBA00022448"/>
    </source>
</evidence>
<accession>A0A2R6Y3X7</accession>
<keyword evidence="3" id="KW-0547">Nucleotide-binding</keyword>
<dbReference type="InterPro" id="IPR027417">
    <property type="entry name" value="P-loop_NTPase"/>
</dbReference>
<feature type="domain" description="Oligopeptide/dipeptide ABC transporter C-terminal" evidence="5">
    <location>
        <begin position="16"/>
        <end position="79"/>
    </location>
</feature>
<keyword evidence="2" id="KW-0813">Transport</keyword>
<proteinExistence type="inferred from homology"/>
<dbReference type="Gene3D" id="3.40.50.300">
    <property type="entry name" value="P-loop containing nucleotide triphosphate hydrolases"/>
    <property type="match status" value="1"/>
</dbReference>
<protein>
    <submittedName>
        <fullName evidence="6">Oligopeptide transport ATP-binding protein OppD</fullName>
    </submittedName>
</protein>
<organism evidence="6 7">
    <name type="scientific">Candidatus Carbonibacillus altaicus</name>
    <dbReference type="NCBI Taxonomy" id="2163959"/>
    <lineage>
        <taxon>Bacteria</taxon>
        <taxon>Bacillati</taxon>
        <taxon>Bacillota</taxon>
        <taxon>Bacilli</taxon>
        <taxon>Bacillales</taxon>
        <taxon>Candidatus Carbonibacillus</taxon>
    </lineage>
</organism>
<dbReference type="PANTHER" id="PTHR43067">
    <property type="entry name" value="OLIGOPEPTIDE/DIPEPTIDE ABC TRANSPORTER, ATPASE SUBUNIT"/>
    <property type="match status" value="1"/>
</dbReference>
<dbReference type="GO" id="GO:0015833">
    <property type="term" value="P:peptide transport"/>
    <property type="evidence" value="ECO:0007669"/>
    <property type="project" value="InterPro"/>
</dbReference>